<comment type="subcellular location">
    <subcellularLocation>
        <location evidence="8">Endosome membrane</location>
        <topology evidence="8">Peripheral membrane protein</topology>
    </subcellularLocation>
    <subcellularLocation>
        <location evidence="8">Late endosome membrane</location>
        <topology evidence="8">Peripheral membrane protein</topology>
    </subcellularLocation>
    <subcellularLocation>
        <location evidence="8">Early endosome membrane</location>
        <topology evidence="8">Peripheral membrane protein</topology>
    </subcellularLocation>
    <subcellularLocation>
        <location evidence="8">Lysosome membrane</location>
        <topology evidence="8">Peripheral membrane protein</topology>
    </subcellularLocation>
    <subcellularLocation>
        <location evidence="8">Golgi apparatus</location>
        <location evidence="8">trans-Golgi network</location>
    </subcellularLocation>
    <subcellularLocation>
        <location evidence="8">Cytoplasmic vesicle</location>
        <location evidence="8">Clathrin-coated vesicle</location>
    </subcellularLocation>
    <subcellularLocation>
        <location evidence="1">Late endosome</location>
    </subcellularLocation>
</comment>
<dbReference type="GeneID" id="778908"/>
<accession>F6SWH7</accession>
<dbReference type="CTD" id="778908"/>
<dbReference type="Gene3D" id="1.25.40.10">
    <property type="entry name" value="Tetratricopeptide repeat domain"/>
    <property type="match status" value="1"/>
</dbReference>
<dbReference type="GO" id="GO:0005770">
    <property type="term" value="C:late endosome"/>
    <property type="evidence" value="ECO:0000318"/>
    <property type="project" value="GO_Central"/>
</dbReference>
<comment type="similarity">
    <text evidence="2 8">Belongs to the VPS41 family.</text>
</comment>
<evidence type="ECO:0000256" key="7">
    <source>
        <dbReference type="ARBA" id="ARBA00022927"/>
    </source>
</evidence>
<dbReference type="GO" id="GO:0031901">
    <property type="term" value="C:early endosome membrane"/>
    <property type="evidence" value="ECO:0007669"/>
    <property type="project" value="UniProtKB-SubCell"/>
</dbReference>
<dbReference type="PANTHER" id="PTHR12616">
    <property type="entry name" value="VACUOLAR PROTEIN SORTING VPS41"/>
    <property type="match status" value="1"/>
</dbReference>
<gene>
    <name evidence="12" type="primary">zf(ring)-20</name>
</gene>
<dbReference type="GO" id="GO:0008270">
    <property type="term" value="F:zinc ion binding"/>
    <property type="evidence" value="ECO:0007669"/>
    <property type="project" value="UniProtKB-KW"/>
</dbReference>
<dbReference type="InterPro" id="IPR036322">
    <property type="entry name" value="WD40_repeat_dom_sf"/>
</dbReference>
<dbReference type="GO" id="GO:0005765">
    <property type="term" value="C:lysosomal membrane"/>
    <property type="evidence" value="ECO:0007669"/>
    <property type="project" value="UniProtKB-SubCell"/>
</dbReference>
<dbReference type="FunFam" id="1.25.40.10:FF:001057">
    <property type="entry name" value="Vacuolar protein sorting-associated protein 41 homolog"/>
    <property type="match status" value="1"/>
</dbReference>
<dbReference type="FunCoup" id="F6SWH7">
    <property type="interactions" value="183"/>
</dbReference>
<evidence type="ECO:0000256" key="8">
    <source>
        <dbReference type="PIRNR" id="PIRNR028921"/>
    </source>
</evidence>
<reference evidence="12" key="2">
    <citation type="journal article" date="2008" name="Genome Biol.">
        <title>Improved genome assembly and evidence-based global gene model set for the chordate Ciona intestinalis: new insight into intron and operon populations.</title>
        <authorList>
            <person name="Satou Y."/>
            <person name="Mineta K."/>
            <person name="Ogasawara M."/>
            <person name="Sasakura Y."/>
            <person name="Shoguchi E."/>
            <person name="Ueno K."/>
            <person name="Yamada L."/>
            <person name="Matsumoto J."/>
            <person name="Wasserscheid J."/>
            <person name="Dewar K."/>
            <person name="Wiley G.B."/>
            <person name="Macmil S.L."/>
            <person name="Roe B.A."/>
            <person name="Zeller R.W."/>
            <person name="Hastings K.E."/>
            <person name="Lemaire P."/>
            <person name="Lindquist E."/>
            <person name="Endo T."/>
            <person name="Hotta K."/>
            <person name="Inaba K."/>
        </authorList>
    </citation>
    <scope>NUCLEOTIDE SEQUENCE [LARGE SCALE GENOMIC DNA]</scope>
    <source>
        <strain evidence="12">wild type</strain>
    </source>
</reference>
<evidence type="ECO:0000256" key="2">
    <source>
        <dbReference type="ARBA" id="ARBA00009582"/>
    </source>
</evidence>
<reference evidence="13" key="1">
    <citation type="journal article" date="2002" name="Science">
        <title>The draft genome of Ciona intestinalis: insights into chordate and vertebrate origins.</title>
        <authorList>
            <person name="Dehal P."/>
            <person name="Satou Y."/>
            <person name="Campbell R.K."/>
            <person name="Chapman J."/>
            <person name="Degnan B."/>
            <person name="De Tomaso A."/>
            <person name="Davidson B."/>
            <person name="Di Gregorio A."/>
            <person name="Gelpke M."/>
            <person name="Goodstein D.M."/>
            <person name="Harafuji N."/>
            <person name="Hastings K.E."/>
            <person name="Ho I."/>
            <person name="Hotta K."/>
            <person name="Huang W."/>
            <person name="Kawashima T."/>
            <person name="Lemaire P."/>
            <person name="Martinez D."/>
            <person name="Meinertzhagen I.A."/>
            <person name="Necula S."/>
            <person name="Nonaka M."/>
            <person name="Putnam N."/>
            <person name="Rash S."/>
            <person name="Saiga H."/>
            <person name="Satake M."/>
            <person name="Terry A."/>
            <person name="Yamada L."/>
            <person name="Wang H.G."/>
            <person name="Awazu S."/>
            <person name="Azumi K."/>
            <person name="Boore J."/>
            <person name="Branno M."/>
            <person name="Chin-Bow S."/>
            <person name="DeSantis R."/>
            <person name="Doyle S."/>
            <person name="Francino P."/>
            <person name="Keys D.N."/>
            <person name="Haga S."/>
            <person name="Hayashi H."/>
            <person name="Hino K."/>
            <person name="Imai K.S."/>
            <person name="Inaba K."/>
            <person name="Kano S."/>
            <person name="Kobayashi K."/>
            <person name="Kobayashi M."/>
            <person name="Lee B.I."/>
            <person name="Makabe K.W."/>
            <person name="Manohar C."/>
            <person name="Matassi G."/>
            <person name="Medina M."/>
            <person name="Mochizuki Y."/>
            <person name="Mount S."/>
            <person name="Morishita T."/>
            <person name="Miura S."/>
            <person name="Nakayama A."/>
            <person name="Nishizaka S."/>
            <person name="Nomoto H."/>
            <person name="Ohta F."/>
            <person name="Oishi K."/>
            <person name="Rigoutsos I."/>
            <person name="Sano M."/>
            <person name="Sasaki A."/>
            <person name="Sasakura Y."/>
            <person name="Shoguchi E."/>
            <person name="Shin-i T."/>
            <person name="Spagnuolo A."/>
            <person name="Stainier D."/>
            <person name="Suzuki M.M."/>
            <person name="Tassy O."/>
            <person name="Takatori N."/>
            <person name="Tokuoka M."/>
            <person name="Yagi K."/>
            <person name="Yoshizaki F."/>
            <person name="Wada S."/>
            <person name="Zhang C."/>
            <person name="Hyatt P.D."/>
            <person name="Larimer F."/>
            <person name="Detter C."/>
            <person name="Doggett N."/>
            <person name="Glavina T."/>
            <person name="Hawkins T."/>
            <person name="Richardson P."/>
            <person name="Lucas S."/>
            <person name="Kohara Y."/>
            <person name="Levine M."/>
            <person name="Satoh N."/>
            <person name="Rokhsar D.S."/>
        </authorList>
    </citation>
    <scope>NUCLEOTIDE SEQUENCE [LARGE SCALE GENOMIC DNA]</scope>
</reference>
<keyword evidence="8" id="KW-0333">Golgi apparatus</keyword>
<dbReference type="FunFam" id="2.130.10.10:FF:001204">
    <property type="entry name" value="Vacuolar protein sorting-associated protein 41 homolog"/>
    <property type="match status" value="1"/>
</dbReference>
<dbReference type="SMART" id="SM00299">
    <property type="entry name" value="CLH"/>
    <property type="match status" value="1"/>
</dbReference>
<dbReference type="PROSITE" id="PS50236">
    <property type="entry name" value="CHCR"/>
    <property type="match status" value="1"/>
</dbReference>
<evidence type="ECO:0000313" key="12">
    <source>
        <dbReference type="Ensembl" id="ENSCINP00000026604.2"/>
    </source>
</evidence>
<evidence type="ECO:0000256" key="1">
    <source>
        <dbReference type="ARBA" id="ARBA00004603"/>
    </source>
</evidence>
<reference evidence="12" key="3">
    <citation type="submission" date="2025-08" db="UniProtKB">
        <authorList>
            <consortium name="Ensembl"/>
        </authorList>
    </citation>
    <scope>IDENTIFICATION</scope>
</reference>
<evidence type="ECO:0000256" key="5">
    <source>
        <dbReference type="ARBA" id="ARBA00022771"/>
    </source>
</evidence>
<reference evidence="12" key="4">
    <citation type="submission" date="2025-09" db="UniProtKB">
        <authorList>
            <consortium name="Ensembl"/>
        </authorList>
    </citation>
    <scope>IDENTIFICATION</scope>
</reference>
<dbReference type="OMA" id="PQLVWQD"/>
<sequence length="841" mass="95707">MASDSESSEEEWEEPKLKYDRMGNDLLEILRTDAASCIALHSKFVALGTHWGIVYILDHSGNNNTSKHCKPHATSVTGISLDGSGEHVASCSDDGTVKITGLYLDENNQVITEDQPVKSVALDPNYSHSSSKQIVYGTNELVLLEKTWLGRNKRTVLHGGEGLVRCVKWRGSYIAWANDLGVKIYDMKQRRRITYIPRVGAGGTNRVLPKLGGTRVELYPAHIAWKDDTTLLIGWDKDIKVCAIRDKPSRDSRAPTKYCVVVHLFKTDFSCCGIAPLGDQIAALAYMEEDNEAGSTRPQLRILEPNAADKESFTELSRDALSIRGYQTYRCKDYSLQHDSTEIYFVSPKDIVVAQPRDEDDRVDWLLQINHHREALEAVKEFGKRLKKHTYMEVGLLYLDHLIDSHDFTEAASVAPQILGNNMNHWEGLVHRCIKAHQVSVITAVLPRGDFRLPQACYELVLEELLKTNHKEFEKLLNDWPNDLYNIVTITNKVLTYLDRDSHNPVLLAALAKLYAADQRFDRALSIYLRIQHPDTFKLIRKHNLYAALQDNVVALMRFGEGEAVVLLLDHMEHVPIDKVVADLKRKPDYLHKYLHALYQRDSHLGSEYHDLQLQLYAQFDRPKLLPFLKSSNYYKLETSLEICKERGYVDEQVFLLSRMGNASGALALITQNEENVGRAVEFCKEQNDSELWLELINRSIHKPEYIRGLLENIGTHVDPIILIRRIPSSMEIPGLRDAIVKILQDYSMQTALWFECRKVLSSDVISLLRKQLRVNSRPISIDEERSCDACGRPLLCQNNGSVADMPVIVTFLCHHCFHDDCLPSQNRSSCNVCRGNIRHS</sequence>
<dbReference type="STRING" id="7719.ENSCINP00000026604"/>
<dbReference type="GO" id="GO:0005794">
    <property type="term" value="C:Golgi apparatus"/>
    <property type="evidence" value="ECO:0007669"/>
    <property type="project" value="UniProtKB-SubCell"/>
</dbReference>
<dbReference type="Ensembl" id="ENSCINT00000026850.2">
    <property type="protein sequence ID" value="ENSCINP00000026604.2"/>
    <property type="gene ID" value="ENSCING00000008573.3"/>
</dbReference>
<evidence type="ECO:0000256" key="4">
    <source>
        <dbReference type="ARBA" id="ARBA00022723"/>
    </source>
</evidence>
<keyword evidence="5 9" id="KW-0863">Zinc-finger</keyword>
<dbReference type="SMART" id="SM00320">
    <property type="entry name" value="WD40"/>
    <property type="match status" value="2"/>
</dbReference>
<proteinExistence type="inferred from homology"/>
<comment type="function">
    <text evidence="8">Plays a role in vesicle-mediated protein trafficking to lysosomal compartments including the endocytic membrane transport pathways.</text>
</comment>
<dbReference type="GO" id="GO:0016236">
    <property type="term" value="P:macroautophagy"/>
    <property type="evidence" value="ECO:0000318"/>
    <property type="project" value="GO_Central"/>
</dbReference>
<dbReference type="InParanoid" id="F6SWH7"/>
<dbReference type="CDD" id="cd16690">
    <property type="entry name" value="RING-H2_Vps41"/>
    <property type="match status" value="1"/>
</dbReference>
<keyword evidence="8" id="KW-0458">Lysosome</keyword>
<dbReference type="GO" id="GO:0031902">
    <property type="term" value="C:late endosome membrane"/>
    <property type="evidence" value="ECO:0007669"/>
    <property type="project" value="UniProtKB-SubCell"/>
</dbReference>
<keyword evidence="8" id="KW-0968">Cytoplasmic vesicle</keyword>
<dbReference type="InterPro" id="IPR045111">
    <property type="entry name" value="Vps41/Vps8"/>
</dbReference>
<evidence type="ECO:0000256" key="6">
    <source>
        <dbReference type="ARBA" id="ARBA00022833"/>
    </source>
</evidence>
<keyword evidence="4" id="KW-0479">Metal-binding</keyword>
<feature type="domain" description="RING-type" evidence="11">
    <location>
        <begin position="788"/>
        <end position="835"/>
    </location>
</feature>
<evidence type="ECO:0000313" key="13">
    <source>
        <dbReference type="Proteomes" id="UP000008144"/>
    </source>
</evidence>
<dbReference type="EMBL" id="EAAA01002552">
    <property type="status" value="NOT_ANNOTATED_CDS"/>
    <property type="molecule type" value="Genomic_DNA"/>
</dbReference>
<dbReference type="InterPro" id="IPR015943">
    <property type="entry name" value="WD40/YVTN_repeat-like_dom_sf"/>
</dbReference>
<name>F6SWH7_CIOIN</name>
<dbReference type="InterPro" id="IPR016902">
    <property type="entry name" value="Vps41"/>
</dbReference>
<dbReference type="Pfam" id="PF23411">
    <property type="entry name" value="Beta-prop_Vps41"/>
    <property type="match status" value="1"/>
</dbReference>
<evidence type="ECO:0000256" key="3">
    <source>
        <dbReference type="ARBA" id="ARBA00022448"/>
    </source>
</evidence>
<dbReference type="HOGENOM" id="CLU_001285_2_2_1"/>
<dbReference type="InterPro" id="IPR057780">
    <property type="entry name" value="Beta-prop_Vps41"/>
</dbReference>
<evidence type="ECO:0000256" key="10">
    <source>
        <dbReference type="PROSITE-ProRule" id="PRU01006"/>
    </source>
</evidence>
<dbReference type="Proteomes" id="UP000008144">
    <property type="component" value="Chromosome 7"/>
</dbReference>
<keyword evidence="3 8" id="KW-0813">Transport</keyword>
<dbReference type="AlphaFoldDB" id="F6SWH7"/>
<keyword evidence="6" id="KW-0862">Zinc</keyword>
<keyword evidence="13" id="KW-1185">Reference proteome</keyword>
<dbReference type="SUPFAM" id="SSF50978">
    <property type="entry name" value="WD40 repeat-like"/>
    <property type="match status" value="1"/>
</dbReference>
<keyword evidence="7 8" id="KW-0653">Protein transport</keyword>
<dbReference type="InterPro" id="IPR011990">
    <property type="entry name" value="TPR-like_helical_dom_sf"/>
</dbReference>
<protein>
    <recommendedName>
        <fullName evidence="8">Vacuolar protein sorting-associated protein 41 homolog</fullName>
    </recommendedName>
</protein>
<dbReference type="PANTHER" id="PTHR12616:SF1">
    <property type="entry name" value="VACUOLAR PROTEIN SORTING-ASSOCIATED PROTEIN 41 HOMOLOG"/>
    <property type="match status" value="1"/>
</dbReference>
<evidence type="ECO:0000259" key="11">
    <source>
        <dbReference type="PROSITE" id="PS50089"/>
    </source>
</evidence>
<dbReference type="Gene3D" id="2.130.10.10">
    <property type="entry name" value="YVTN repeat-like/Quinoprotein amine dehydrogenase"/>
    <property type="match status" value="1"/>
</dbReference>
<dbReference type="InterPro" id="IPR001841">
    <property type="entry name" value="Znf_RING"/>
</dbReference>
<dbReference type="OrthoDB" id="244107at2759"/>
<dbReference type="GO" id="GO:0006623">
    <property type="term" value="P:protein targeting to vacuole"/>
    <property type="evidence" value="ECO:0000318"/>
    <property type="project" value="GO_Central"/>
</dbReference>
<organism evidence="12 13">
    <name type="scientific">Ciona intestinalis</name>
    <name type="common">Transparent sea squirt</name>
    <name type="synonym">Ascidia intestinalis</name>
    <dbReference type="NCBI Taxonomy" id="7719"/>
    <lineage>
        <taxon>Eukaryota</taxon>
        <taxon>Metazoa</taxon>
        <taxon>Chordata</taxon>
        <taxon>Tunicata</taxon>
        <taxon>Ascidiacea</taxon>
        <taxon>Phlebobranchia</taxon>
        <taxon>Cionidae</taxon>
        <taxon>Ciona</taxon>
    </lineage>
</organism>
<evidence type="ECO:0000256" key="9">
    <source>
        <dbReference type="PROSITE-ProRule" id="PRU00175"/>
    </source>
</evidence>
<dbReference type="InterPro" id="IPR000547">
    <property type="entry name" value="Clathrin_H-chain/VPS_repeat"/>
</dbReference>
<dbReference type="GO" id="GO:0034058">
    <property type="term" value="P:endosomal vesicle fusion"/>
    <property type="evidence" value="ECO:0000318"/>
    <property type="project" value="GO_Central"/>
</dbReference>
<dbReference type="PROSITE" id="PS50089">
    <property type="entry name" value="ZF_RING_2"/>
    <property type="match status" value="1"/>
</dbReference>
<dbReference type="PIRSF" id="PIRSF028921">
    <property type="entry name" value="VPS41"/>
    <property type="match status" value="1"/>
</dbReference>
<dbReference type="RefSeq" id="XP_009858912.1">
    <property type="nucleotide sequence ID" value="XM_009860610.3"/>
</dbReference>
<dbReference type="GO" id="GO:0030897">
    <property type="term" value="C:HOPS complex"/>
    <property type="evidence" value="ECO:0000318"/>
    <property type="project" value="GO_Central"/>
</dbReference>
<dbReference type="Pfam" id="PF23556">
    <property type="entry name" value="TPR_Vps41"/>
    <property type="match status" value="1"/>
</dbReference>
<dbReference type="GeneTree" id="ENSGT00390000000481"/>
<dbReference type="GO" id="GO:0009267">
    <property type="term" value="P:cellular response to starvation"/>
    <property type="evidence" value="ECO:0000318"/>
    <property type="project" value="GO_Central"/>
</dbReference>
<dbReference type="InterPro" id="IPR001680">
    <property type="entry name" value="WD40_rpt"/>
</dbReference>
<accession>A0A1W3JPN3</accession>
<feature type="repeat" description="CHCR" evidence="10">
    <location>
        <begin position="565"/>
        <end position="709"/>
    </location>
</feature>
<keyword evidence="8" id="KW-0967">Endosome</keyword>
<dbReference type="GO" id="GO:0030136">
    <property type="term" value="C:clathrin-coated vesicle"/>
    <property type="evidence" value="ECO:0007669"/>
    <property type="project" value="UniProtKB-SubCell"/>
</dbReference>